<name>A0A0A1TK89_9HYPO</name>
<dbReference type="SFLD" id="SFLDS00003">
    <property type="entry name" value="Haloacid_Dehalogenase"/>
    <property type="match status" value="1"/>
</dbReference>
<dbReference type="PANTHER" id="PTHR43316">
    <property type="entry name" value="HYDROLASE, HALOACID DELAHOGENASE-RELATED"/>
    <property type="match status" value="1"/>
</dbReference>
<evidence type="ECO:0000313" key="2">
    <source>
        <dbReference type="EMBL" id="CEJ91038.1"/>
    </source>
</evidence>
<dbReference type="InterPro" id="IPR036412">
    <property type="entry name" value="HAD-like_sf"/>
</dbReference>
<dbReference type="AlphaFoldDB" id="A0A0A1TK89"/>
<proteinExistence type="predicted"/>
<dbReference type="SFLD" id="SFLDG01129">
    <property type="entry name" value="C1.5:_HAD__Beta-PGM__Phosphata"/>
    <property type="match status" value="1"/>
</dbReference>
<evidence type="ECO:0000313" key="3">
    <source>
        <dbReference type="Proteomes" id="UP000039046"/>
    </source>
</evidence>
<dbReference type="STRING" id="1531966.A0A0A1TK89"/>
<dbReference type="InterPro" id="IPR006439">
    <property type="entry name" value="HAD-SF_hydro_IA"/>
</dbReference>
<dbReference type="PRINTS" id="PR00413">
    <property type="entry name" value="HADHALOGNASE"/>
</dbReference>
<dbReference type="Gene3D" id="3.40.50.1000">
    <property type="entry name" value="HAD superfamily/HAD-like"/>
    <property type="match status" value="1"/>
</dbReference>
<dbReference type="PANTHER" id="PTHR43316:SF3">
    <property type="entry name" value="HALOACID DEHALOGENASE, TYPE II (AFU_ORTHOLOGUE AFUA_2G07750)-RELATED"/>
    <property type="match status" value="1"/>
</dbReference>
<evidence type="ECO:0000256" key="1">
    <source>
        <dbReference type="ARBA" id="ARBA00022801"/>
    </source>
</evidence>
<dbReference type="InterPro" id="IPR023198">
    <property type="entry name" value="PGP-like_dom2"/>
</dbReference>
<dbReference type="NCBIfam" id="TIGR01509">
    <property type="entry name" value="HAD-SF-IA-v3"/>
    <property type="match status" value="1"/>
</dbReference>
<keyword evidence="3" id="KW-1185">Reference proteome</keyword>
<protein>
    <recommendedName>
        <fullName evidence="4">Haloacid dehalogenase</fullName>
    </recommendedName>
</protein>
<dbReference type="Gene3D" id="1.10.150.240">
    <property type="entry name" value="Putative phosphatase, domain 2"/>
    <property type="match status" value="1"/>
</dbReference>
<dbReference type="InterPro" id="IPR051540">
    <property type="entry name" value="S-2-haloacid_dehalogenase"/>
</dbReference>
<reference evidence="2 3" key="1">
    <citation type="journal article" date="2015" name="Genome Announc.">
        <title>Draft Genome Sequence and Gene Annotation of the Entomopathogenic Fungus Verticillium hemipterigenum.</title>
        <authorList>
            <person name="Horn F."/>
            <person name="Habel A."/>
            <person name="Scharf D.H."/>
            <person name="Dworschak J."/>
            <person name="Brakhage A.A."/>
            <person name="Guthke R."/>
            <person name="Hertweck C."/>
            <person name="Linde J."/>
        </authorList>
    </citation>
    <scope>NUCLEOTIDE SEQUENCE [LARGE SCALE GENOMIC DNA]</scope>
</reference>
<keyword evidence="1" id="KW-0378">Hydrolase</keyword>
<dbReference type="InterPro" id="IPR023214">
    <property type="entry name" value="HAD_sf"/>
</dbReference>
<dbReference type="HOGENOM" id="CLU_114181_0_0_1"/>
<dbReference type="SUPFAM" id="SSF56784">
    <property type="entry name" value="HAD-like"/>
    <property type="match status" value="1"/>
</dbReference>
<dbReference type="OrthoDB" id="20198at2759"/>
<gene>
    <name evidence="2" type="ORF">VHEMI06778</name>
</gene>
<accession>A0A0A1TK89</accession>
<sequence length="222" mass="24154">MNSTDPANTTDQSPRQPKAVVFDLLTALLDSWTLWDQSTPSGTHDEGMLWRQRYLEVTFGTNKYVPYESLVAKAAQDVGLPSSAPEALLANWRQLKPWPEVPGVLERLKAKGYKLGVVTNCSVRLGRIAAHQAGQGIFDAVVTGEESGYYKPTAEAYRAILEPLGVEAKDVLFVAGSAGDVAGATRAGMKVVWHNKIGLPARDDVQPMREATTLDEALVDFL</sequence>
<dbReference type="InterPro" id="IPR041492">
    <property type="entry name" value="HAD_2"/>
</dbReference>
<dbReference type="Pfam" id="PF13419">
    <property type="entry name" value="HAD_2"/>
    <property type="match status" value="1"/>
</dbReference>
<organism evidence="2 3">
    <name type="scientific">[Torrubiella] hemipterigena</name>
    <dbReference type="NCBI Taxonomy" id="1531966"/>
    <lineage>
        <taxon>Eukaryota</taxon>
        <taxon>Fungi</taxon>
        <taxon>Dikarya</taxon>
        <taxon>Ascomycota</taxon>
        <taxon>Pezizomycotina</taxon>
        <taxon>Sordariomycetes</taxon>
        <taxon>Hypocreomycetidae</taxon>
        <taxon>Hypocreales</taxon>
        <taxon>Clavicipitaceae</taxon>
        <taxon>Clavicipitaceae incertae sedis</taxon>
        <taxon>'Torrubiella' clade</taxon>
    </lineage>
</organism>
<dbReference type="GO" id="GO:0016791">
    <property type="term" value="F:phosphatase activity"/>
    <property type="evidence" value="ECO:0007669"/>
    <property type="project" value="UniProtKB-ARBA"/>
</dbReference>
<dbReference type="Proteomes" id="UP000039046">
    <property type="component" value="Unassembled WGS sequence"/>
</dbReference>
<evidence type="ECO:0008006" key="4">
    <source>
        <dbReference type="Google" id="ProtNLM"/>
    </source>
</evidence>
<dbReference type="NCBIfam" id="TIGR01549">
    <property type="entry name" value="HAD-SF-IA-v1"/>
    <property type="match status" value="1"/>
</dbReference>
<dbReference type="EMBL" id="CDHN01000003">
    <property type="protein sequence ID" value="CEJ91038.1"/>
    <property type="molecule type" value="Genomic_DNA"/>
</dbReference>
<dbReference type="NCBIfam" id="TIGR01493">
    <property type="entry name" value="HAD-SF-IA-v2"/>
    <property type="match status" value="1"/>
</dbReference>